<dbReference type="InterPro" id="IPR011990">
    <property type="entry name" value="TPR-like_helical_dom_sf"/>
</dbReference>
<evidence type="ECO:0000313" key="2">
    <source>
        <dbReference type="EMBL" id="TXB64719.1"/>
    </source>
</evidence>
<dbReference type="SUPFAM" id="SSF48452">
    <property type="entry name" value="TPR-like"/>
    <property type="match status" value="2"/>
</dbReference>
<protein>
    <recommendedName>
        <fullName evidence="4">Tetratricopeptide repeat protein</fullName>
    </recommendedName>
</protein>
<dbReference type="InterPro" id="IPR011659">
    <property type="entry name" value="WD40"/>
</dbReference>
<dbReference type="SUPFAM" id="SSF82171">
    <property type="entry name" value="DPP6 N-terminal domain-like"/>
    <property type="match status" value="1"/>
</dbReference>
<dbReference type="Pfam" id="PF07676">
    <property type="entry name" value="PD40"/>
    <property type="match status" value="2"/>
</dbReference>
<keyword evidence="1" id="KW-0175">Coiled coil</keyword>
<gene>
    <name evidence="2" type="ORF">FRY74_09720</name>
</gene>
<evidence type="ECO:0008006" key="4">
    <source>
        <dbReference type="Google" id="ProtNLM"/>
    </source>
</evidence>
<comment type="caution">
    <text evidence="2">The sequence shown here is derived from an EMBL/GenBank/DDBJ whole genome shotgun (WGS) entry which is preliminary data.</text>
</comment>
<feature type="coiled-coil region" evidence="1">
    <location>
        <begin position="778"/>
        <end position="808"/>
    </location>
</feature>
<dbReference type="AlphaFoldDB" id="A0A5C6RRU3"/>
<dbReference type="Gene3D" id="2.60.40.1120">
    <property type="entry name" value="Carboxypeptidase-like, regulatory domain"/>
    <property type="match status" value="1"/>
</dbReference>
<keyword evidence="3" id="KW-1185">Reference proteome</keyword>
<proteinExistence type="predicted"/>
<dbReference type="EMBL" id="VOOS01000004">
    <property type="protein sequence ID" value="TXB64719.1"/>
    <property type="molecule type" value="Genomic_DNA"/>
</dbReference>
<reference evidence="2 3" key="1">
    <citation type="submission" date="2019-08" db="EMBL/GenBank/DDBJ databases">
        <title>Genome of Vicingus serpentipes NCIMB 15042.</title>
        <authorList>
            <person name="Bowman J.P."/>
        </authorList>
    </citation>
    <scope>NUCLEOTIDE SEQUENCE [LARGE SCALE GENOMIC DNA]</scope>
    <source>
        <strain evidence="2 3">NCIMB 15042</strain>
    </source>
</reference>
<organism evidence="2 3">
    <name type="scientific">Vicingus serpentipes</name>
    <dbReference type="NCBI Taxonomy" id="1926625"/>
    <lineage>
        <taxon>Bacteria</taxon>
        <taxon>Pseudomonadati</taxon>
        <taxon>Bacteroidota</taxon>
        <taxon>Flavobacteriia</taxon>
        <taxon>Flavobacteriales</taxon>
        <taxon>Vicingaceae</taxon>
        <taxon>Vicingus</taxon>
    </lineage>
</organism>
<dbReference type="OrthoDB" id="1110381at2"/>
<evidence type="ECO:0000313" key="3">
    <source>
        <dbReference type="Proteomes" id="UP000321721"/>
    </source>
</evidence>
<accession>A0A5C6RRU3</accession>
<dbReference type="RefSeq" id="WP_147100957.1">
    <property type="nucleotide sequence ID" value="NZ_VOOS01000004.1"/>
</dbReference>
<dbReference type="Gene3D" id="1.25.40.10">
    <property type="entry name" value="Tetratricopeptide repeat domain"/>
    <property type="match status" value="2"/>
</dbReference>
<evidence type="ECO:0000256" key="1">
    <source>
        <dbReference type="SAM" id="Coils"/>
    </source>
</evidence>
<sequence length="981" mass="112445">MKNLLHCFVVIAIQIFPLFTIGTNVIKPDSVEKEAYYFISNRDCADDKLAMYKARTNQSGISSCVIKGNFEIKDFSHMRKAEISVYNISNDQLVGIYNTHPKTGNYLIILVPNVKYEFVINTYGYAPIKKIVEIPNYSSTNVYDEISTQKILLSVDSSRINLSLNTLLVEEKEPTLFLLTVYDETNENNRRVELYEANEELLDEKRKQLSETDFGNIDELLKNEAEAESKKPEQAEKAFLKKDYKTASAIYSELLMLDPDDELVNYRKGVSVYYTEQNKLLSLQYLKKAALSNSTPYDVYYYLGMTYHSWADFDKAQQAFAKYKAKAKPNEIIVNNIDRLIENCINGKLITQEQFDMQILNKTPIDYSKLVKELPSSLTSEKLSYKTDFFISPLDGKKKEKFLMFKTEQNEMIQTSYGIDEKNGKDLFYNMLLGGDKWSISKTLGENINTTFDEDYAYVTLDGKTLYFASKGHNSIGGYDIFVSTRETVNDVWSKPKNMGYPINSPYDDFMFMPSLSGNEAYFVSNRRSPTGGYNLIHINMPKSPLPLTIVKGHFMTNDSIPNFSASIAVYNTNNQEVVGIYNTNANNGNFLMALIPGIKYEFEVMVDGFNQHLAYVTVPTQTESFALRQNIRLKKEGTFEILNIDNYFTKEEADNAPVYNKTIKDFEVEKVALVEIQPNSIREQFNQPSTAQKEILASAEQFFINKQYLKCAEQFSKVAPLIDLNFKQSYYYGKSLYNTTKDYEKTLKFLEKAGENKTTPYDVFFMLGKTNHNAYRFERAVIAYKKYQELANEKEKEKNNIDALINLSLFGKEIVNTPKPIEVLSKKEFKKELIHTVYGSLDVEAKFLLAPDDMTTAKDKKEGFKPTMYLDKNKTVIYYASYGENGENGKDIFLMKKLPDNTWSTPTNLGGAINSLGDEDFPFLTPDGKTLYFSSTEHGSMGGYDIFKSDWNEKLNTWDRPKNLGAPINSPFDDIFYVEE</sequence>
<dbReference type="Proteomes" id="UP000321721">
    <property type="component" value="Unassembled WGS sequence"/>
</dbReference>
<name>A0A5C6RRU3_9FLAO</name>